<keyword evidence="3" id="KW-1185">Reference proteome</keyword>
<dbReference type="EMBL" id="PDJQ01000001">
    <property type="protein sequence ID" value="PFG74352.1"/>
    <property type="molecule type" value="Genomic_DNA"/>
</dbReference>
<dbReference type="AlphaFoldDB" id="A0A2A9HGU7"/>
<dbReference type="Proteomes" id="UP000223071">
    <property type="component" value="Unassembled WGS sequence"/>
</dbReference>
<dbReference type="PANTHER" id="PTHR44119:SF1">
    <property type="entry name" value="MAGNESIUM-CHELATASE SUBUNIT CHLH, CHLOROPLASTIC"/>
    <property type="match status" value="1"/>
</dbReference>
<proteinExistence type="predicted"/>
<evidence type="ECO:0000259" key="1">
    <source>
        <dbReference type="Pfam" id="PF02514"/>
    </source>
</evidence>
<name>A0A2A9HGU7_TEPT2</name>
<reference evidence="2 3" key="1">
    <citation type="submission" date="2017-09" db="EMBL/GenBank/DDBJ databases">
        <title>Sequencing the genomes of two abundant thermophiles in Great Basin hot springs: Thermocrinis jamiesonii and novel Chloroflexi Thermoflexus hugenholtzii.</title>
        <authorList>
            <person name="Hedlund B."/>
        </authorList>
    </citation>
    <scope>NUCLEOTIDE SEQUENCE [LARGE SCALE GENOMIC DNA]</scope>
    <source>
        <strain evidence="2 3">G233</strain>
    </source>
</reference>
<dbReference type="CDD" id="cd10150">
    <property type="entry name" value="CobN_like"/>
    <property type="match status" value="1"/>
</dbReference>
<evidence type="ECO:0000313" key="2">
    <source>
        <dbReference type="EMBL" id="PFG74352.1"/>
    </source>
</evidence>
<dbReference type="Pfam" id="PF02514">
    <property type="entry name" value="CobN-Mg_chel"/>
    <property type="match status" value="1"/>
</dbReference>
<protein>
    <submittedName>
        <fullName evidence="2">Cobaltochelatase CobN subunit</fullName>
    </submittedName>
</protein>
<dbReference type="InterPro" id="IPR003672">
    <property type="entry name" value="CobN/Mg_chltase"/>
</dbReference>
<dbReference type="RefSeq" id="WP_133117555.1">
    <property type="nucleotide sequence ID" value="NZ_PDJQ01000001.1"/>
</dbReference>
<accession>A0A2A9HGU7</accession>
<gene>
    <name evidence="2" type="ORF">A9A59_1571</name>
</gene>
<feature type="domain" description="CobN/magnesium chelatase" evidence="1">
    <location>
        <begin position="168"/>
        <end position="1205"/>
    </location>
</feature>
<comment type="caution">
    <text evidence="2">The sequence shown here is derived from an EMBL/GenBank/DDBJ whole genome shotgun (WGS) entry which is preliminary data.</text>
</comment>
<sequence length="1228" mass="131782">MSRHLRCVFFGFDSHRALPVRAGVEKARELYGLTVEAACYDREALLERSLEEAAALAQAADAVFVASLADDAYLEHARVLAANCERFYPSAPNTLDIAGMARVPGLRLDDPAAMGVLAQAAGAMAAAGKPVPPFPGLIATVLPQVAHLLPAELTAVRSLGRVLQAMLNLSPENVALAFAAIAAEQGFDGIADPGWPEVFPACGFWHPRVGLAATWAEFEARRAAVTAPPAAAGRVLLVVFSTQVTSGNHAHLDALIAALEREGLDVVPWFGALDAAGRVDEVLQVPGIDLVVNASGFTLTGTHGQPNVAGDVQLLNAWDVPQVNAVPLLFQTVESWRENPMGLAPMAMAMQVAVPELEAALAPRVLAGRTEEDDRMEAVDGNLQRIARHARRLVELRKRPNAEKRVAIIIFCVPPDGGAVGTAAYLDVFASLYALLERLRDEGYTVEVPASAEALLETLVNDEAGAKRTGVAIADWYPAAEYVRAAPELERVSRQWGPAPGDVDTDGVALAIRGAVLGNVAILVQPDNGGYSDPIGLLYSADASPSHSFTALYDWVARKFRADVILHFGTHGALEFMPGKQAGLLASDFPDALIGDTPHIYYYCMNNPAEAAIARRRSASEIVSYLSPPVARAGLYGALEAARDALLAAREEPADAQRLAALRAAVEAAGLDTVVPATDSEEPGRYLEQVSRALDELEQTLIPLGLHVLGRGIAPSEAIDILSAACEYPLNGESGQSLLDAVTAVTGDERAAREAVAQLAGAIARGEPPPTGSPWTELEPGFLARWHRYLSDRLGLLDAGNELDGLVRALSGRYIPPSPGGDPVREPDALPTGRGLVALDPYRVPTLPAIDAGTRLADELVQAALRETGSYPETIGVVLWGLETIKARGEAIAQVLRLIGVRPAADSFGRMTRFEIVPLDELGRPRIDVLLTVSGIFRDLFLPSTGLLDRAFRAVAELPEPPELNYVRKHVLETAERLGVSFAEASARVFSQRAGRYGTGVNDVVLSSQWEDADQLAEVFSDSMAFAYGERHASRTLPAVFRELLGTVETTFQNVDSTEVSLSDVDHYFEYLGGLTNAARAASGREPVALVADTFRRDGRVRTLREALWLETKTRLLNPKWREALLEHGYSGVAQVATRLDNTFGWSATTSALDGRLFTEVAETYLLDDELRERMARENPLAVRRMGERLIEAARRGTWDAPAEVLERLETAVAALDDAIEGVALHAG</sequence>
<evidence type="ECO:0000313" key="3">
    <source>
        <dbReference type="Proteomes" id="UP000223071"/>
    </source>
</evidence>
<dbReference type="PANTHER" id="PTHR44119">
    <property type="entry name" value="MAGNESIUM-CHELATASE SUBUNIT CHLH, CHLOROPLASTIC"/>
    <property type="match status" value="1"/>
</dbReference>
<organism evidence="2 3">
    <name type="scientific">Tepidiforma thermophila (strain KCTC 52669 / CGMCC 1.13589 / G233)</name>
    <dbReference type="NCBI Taxonomy" id="2761530"/>
    <lineage>
        <taxon>Bacteria</taxon>
        <taxon>Bacillati</taxon>
        <taxon>Chloroflexota</taxon>
        <taxon>Tepidiformia</taxon>
        <taxon>Tepidiformales</taxon>
        <taxon>Tepidiformaceae</taxon>
        <taxon>Tepidiforma</taxon>
    </lineage>
</organism>